<sequence length="235" mass="24661">MKIAWASSAFAAAFARGDCTQLEWLDACARSALCDGVAFDRAHFPRTDADYLAQIKKATVDLCVTPVATLDDGFLLASRSEKEESLRIALAIGAPLLVARAPGLAACTYPELAAALGEATGLAKAANVTIALRNAPDTHASSDADCKRLAKEADSAWLRFAPEPLRLDAGSSLAALVGKSVALVHDLAEDAEKARSLIEREAPGYRGYAILDARSGACGIGEIDRVTASSVFRAR</sequence>
<gene>
    <name evidence="1" type="ORF">CARN1_2603</name>
</gene>
<dbReference type="SUPFAM" id="SSF51658">
    <property type="entry name" value="Xylose isomerase-like"/>
    <property type="match status" value="1"/>
</dbReference>
<dbReference type="EMBL" id="CABL01000011">
    <property type="protein sequence ID" value="CBH75533.1"/>
    <property type="molecule type" value="Genomic_DNA"/>
</dbReference>
<dbReference type="Gene3D" id="3.20.20.150">
    <property type="entry name" value="Divalent-metal-dependent TIM barrel enzymes"/>
    <property type="match status" value="1"/>
</dbReference>
<evidence type="ECO:0008006" key="2">
    <source>
        <dbReference type="Google" id="ProtNLM"/>
    </source>
</evidence>
<protein>
    <recommendedName>
        <fullName evidence="2">Xylose isomerase-like TIM barrel domain-containing protein</fullName>
    </recommendedName>
</protein>
<reference evidence="1" key="1">
    <citation type="submission" date="2009-10" db="EMBL/GenBank/DDBJ databases">
        <title>Diversity of trophic interactions inside an arsenic-rich microbial ecosystem.</title>
        <authorList>
            <person name="Bertin P.N."/>
            <person name="Heinrich-Salmeron A."/>
            <person name="Pelletier E."/>
            <person name="Goulhen-Chollet F."/>
            <person name="Arsene-Ploetze F."/>
            <person name="Gallien S."/>
            <person name="Calteau A."/>
            <person name="Vallenet D."/>
            <person name="Casiot C."/>
            <person name="Chane-Woon-Ming B."/>
            <person name="Giloteaux L."/>
            <person name="Barakat M."/>
            <person name="Bonnefoy V."/>
            <person name="Bruneel O."/>
            <person name="Chandler M."/>
            <person name="Cleiss J."/>
            <person name="Duran R."/>
            <person name="Elbaz-Poulichet F."/>
            <person name="Fonknechten N."/>
            <person name="Lauga B."/>
            <person name="Mornico D."/>
            <person name="Ortet P."/>
            <person name="Schaeffer C."/>
            <person name="Siguier P."/>
            <person name="Alexander Thil Smith A."/>
            <person name="Van Dorsselaer A."/>
            <person name="Weissenbach J."/>
            <person name="Medigue C."/>
            <person name="Le Paslier D."/>
        </authorList>
    </citation>
    <scope>NUCLEOTIDE SEQUENCE</scope>
</reference>
<accession>E6PGE5</accession>
<comment type="caution">
    <text evidence="1">The sequence shown here is derived from an EMBL/GenBank/DDBJ whole genome shotgun (WGS) entry which is preliminary data.</text>
</comment>
<proteinExistence type="predicted"/>
<dbReference type="AlphaFoldDB" id="E6PGE5"/>
<name>E6PGE5_9ZZZZ</name>
<evidence type="ECO:0000313" key="1">
    <source>
        <dbReference type="EMBL" id="CBH75533.1"/>
    </source>
</evidence>
<dbReference type="InterPro" id="IPR036237">
    <property type="entry name" value="Xyl_isomerase-like_sf"/>
</dbReference>
<organism evidence="1">
    <name type="scientific">mine drainage metagenome</name>
    <dbReference type="NCBI Taxonomy" id="410659"/>
    <lineage>
        <taxon>unclassified sequences</taxon>
        <taxon>metagenomes</taxon>
        <taxon>ecological metagenomes</taxon>
    </lineage>
</organism>